<dbReference type="InterPro" id="IPR015943">
    <property type="entry name" value="WD40/YVTN_repeat-like_dom_sf"/>
</dbReference>
<dbReference type="Proteomes" id="UP000769157">
    <property type="component" value="Unassembled WGS sequence"/>
</dbReference>
<dbReference type="EMBL" id="JAEUBE010000295">
    <property type="protein sequence ID" value="KAH3666234.1"/>
    <property type="molecule type" value="Genomic_DNA"/>
</dbReference>
<dbReference type="GeneID" id="70236388"/>
<sequence>MPSPEQLIAHYLKTNNLIQTLRSFELELNQKFDYSVDESLETILKDRYEYLSLQSLDLKSTVRPEWTVDIPQTQSRLPLGNMGSLVIYSSSFSALVGGQELEVAVFVTNDREVHMFDLVAQKKLANRSDLHGSTPTKLAVGIDGTNVFLSCGMDGKMRVWKVSNESFELELLAEEQIHQRLILDLKYHPIDKNTGYTISIGWDRKLTATIVDLRSGSITKLNSITLMTKGTCIHTSTDKSGYPLILVGRTDTSMVGVFTIADMLFEIGRIALNDSEFSSHSFQPMQIVTTYSGSAVVATNHVPYMRLITLEIPTIANLVGCGDVGVSERLKEMSLTATDTESFQSDVTIKRNIIISNYNSMSPQDKFSEPIILARPQKLGVWVCGDDGVLRGFDLGTGVVAEELQTHESRIKSAFITSIGGKETVVTSGALDRVIKEWK</sequence>
<dbReference type="RefSeq" id="XP_046061438.1">
    <property type="nucleotide sequence ID" value="XM_046205500.1"/>
</dbReference>
<name>A0A9P8P769_9ASCO</name>
<comment type="caution">
    <text evidence="1">The sequence shown here is derived from an EMBL/GenBank/DDBJ whole genome shotgun (WGS) entry which is preliminary data.</text>
</comment>
<dbReference type="Gene3D" id="2.130.10.10">
    <property type="entry name" value="YVTN repeat-like/Quinoprotein amine dehydrogenase"/>
    <property type="match status" value="1"/>
</dbReference>
<evidence type="ECO:0000313" key="1">
    <source>
        <dbReference type="EMBL" id="KAH3666234.1"/>
    </source>
</evidence>
<dbReference type="OrthoDB" id="1932312at2759"/>
<evidence type="ECO:0000313" key="2">
    <source>
        <dbReference type="Proteomes" id="UP000769157"/>
    </source>
</evidence>
<dbReference type="SUPFAM" id="SSF50998">
    <property type="entry name" value="Quinoprotein alcohol dehydrogenase-like"/>
    <property type="match status" value="1"/>
</dbReference>
<dbReference type="InterPro" id="IPR011047">
    <property type="entry name" value="Quinoprotein_ADH-like_sf"/>
</dbReference>
<dbReference type="SMART" id="SM00320">
    <property type="entry name" value="WD40"/>
    <property type="match status" value="2"/>
</dbReference>
<protein>
    <recommendedName>
        <fullName evidence="3">LisH domain-containing protein</fullName>
    </recommendedName>
</protein>
<reference evidence="1" key="2">
    <citation type="submission" date="2021-01" db="EMBL/GenBank/DDBJ databases">
        <authorList>
            <person name="Schikora-Tamarit M.A."/>
        </authorList>
    </citation>
    <scope>NUCLEOTIDE SEQUENCE</scope>
    <source>
        <strain evidence="1">CBS6075</strain>
    </source>
</reference>
<evidence type="ECO:0008006" key="3">
    <source>
        <dbReference type="Google" id="ProtNLM"/>
    </source>
</evidence>
<reference evidence="1" key="1">
    <citation type="journal article" date="2021" name="Open Biol.">
        <title>Shared evolutionary footprints suggest mitochondrial oxidative damage underlies multiple complex I losses in fungi.</title>
        <authorList>
            <person name="Schikora-Tamarit M.A."/>
            <person name="Marcet-Houben M."/>
            <person name="Nosek J."/>
            <person name="Gabaldon T."/>
        </authorList>
    </citation>
    <scope>NUCLEOTIDE SEQUENCE</scope>
    <source>
        <strain evidence="1">CBS6075</strain>
    </source>
</reference>
<dbReference type="InterPro" id="IPR006594">
    <property type="entry name" value="LisH"/>
</dbReference>
<gene>
    <name evidence="1" type="ORF">OGAPHI_004423</name>
</gene>
<proteinExistence type="predicted"/>
<accession>A0A9P8P769</accession>
<organism evidence="1 2">
    <name type="scientific">Ogataea philodendri</name>
    <dbReference type="NCBI Taxonomy" id="1378263"/>
    <lineage>
        <taxon>Eukaryota</taxon>
        <taxon>Fungi</taxon>
        <taxon>Dikarya</taxon>
        <taxon>Ascomycota</taxon>
        <taxon>Saccharomycotina</taxon>
        <taxon>Pichiomycetes</taxon>
        <taxon>Pichiales</taxon>
        <taxon>Pichiaceae</taxon>
        <taxon>Ogataea</taxon>
    </lineage>
</organism>
<dbReference type="InterPro" id="IPR001680">
    <property type="entry name" value="WD40_rpt"/>
</dbReference>
<keyword evidence="2" id="KW-1185">Reference proteome</keyword>
<dbReference type="AlphaFoldDB" id="A0A9P8P769"/>
<dbReference type="PROSITE" id="PS50896">
    <property type="entry name" value="LISH"/>
    <property type="match status" value="1"/>
</dbReference>